<feature type="region of interest" description="Disordered" evidence="9">
    <location>
        <begin position="1261"/>
        <end position="1287"/>
    </location>
</feature>
<protein>
    <recommendedName>
        <fullName evidence="2 7">Autophagy-related protein 11</fullName>
    </recommendedName>
</protein>
<dbReference type="InterPro" id="IPR045326">
    <property type="entry name" value="ATG17-like_dom"/>
</dbReference>
<dbReference type="PANTHER" id="PTHR13222:SF1">
    <property type="entry name" value="RB1-INDUCIBLE COILED-COIL PROTEIN 1"/>
    <property type="match status" value="1"/>
</dbReference>
<feature type="coiled-coil region" evidence="8">
    <location>
        <begin position="622"/>
        <end position="723"/>
    </location>
</feature>
<dbReference type="GO" id="GO:0060090">
    <property type="term" value="F:molecular adaptor activity"/>
    <property type="evidence" value="ECO:0007669"/>
    <property type="project" value="TreeGrafter"/>
</dbReference>
<keyword evidence="5 7" id="KW-0072">Autophagy</keyword>
<comment type="function">
    <text evidence="7">Involved in cytoplasm to vacuole transport (Cvt), pexophagy, mitophagy and nucleophagy. Recruits mitochondria for their selective degradation via autophagy (mitophagy) during starvation. Works as scaffold proteins that recruit ATG proteins to the pre-autophagosome (PAS), the site of vesicle/autophagosome formation. Required for the Cvt vesicles completion.</text>
</comment>
<sequence>MSARGTAIKLQSLINEREIYVFDRRLLESGVLPRLEPIPPPAEIPNAPSDLQNERDLGSWKALFERRVAWAEAIVARGSTIASNIQQVEASLGVMKKSVLVAFANLNQHYGTLRTSAEELRGWAEGTLKDQKETLSTWERSYRQLSQIPLHERLGALAKSGSYGPARTLQDLFKPHDLQRAASDSEKQAKAFITRVTEASNLMVRVGDGIESLGKEIEQARYKLSWDSLDGSQNSQTASSYGNVSQSQGENEPELLLHDMNAVATKIRSDYDRLMNPMPGVPITLPQVSKWAHNATKELLPALAELLRDLAKHHGQAIEQKNRFATMTAKYLQAIATIQGQAQPTKGEVDKIYADLTLDSEGYQQLHTVSRLPLLYGALLVECVRRKEWQERLTADSRRMAEEFALLKEDEEKKRKKFQRTTGELLPFKLNTDSTLSVVDLSMRTGDDKPWPNITRQDVEAYIQRLRMVEGMEMTVKELTAQFGDLDKPAKRRSKTARGFKMGSVHEANMAASSFFPNDDVARLLREEKARSLEKARNYEIRIKKLEELAYRNISRGATGTPGPGAGPYPLSIPGTPLSQQQFNTQRPQSPSVLGYPDSPSRPASVNSRRFSFIDPNVNEKEKQLSARIAALESELAQEQDKTARLEKDVAARIEAEKGLQARISEGESTKRDLVANLEALQAEFLRERKSLNSTIDELKQKLDEAEEELYRVDELRAQEESKILSLEERLTYNTADFDQKIKSQEELIFQLRAFLKEKDQLAEQLRTGLESWKMEVERKDKEIDSLSTALEKEKDEVNDVNARLVRVEKELLSHAGDQAPIFSKARDIHKLLSGESPPSDNAELIDKLYELTQALIKTKEELADATRKAEIARDAKNSELSSAKSRFNSRTQRAKEITNKLYSYNTRCIQLLEQLGFSVVRRDNSIQIIRVSRSNTSDSNSLLRSTLDASRGVDSTAPPPSAASIGDIDLLYWMDADDSDSESDRFQRYLSNITAFDLDTFAETITKRVKDTEHMARKYQRDARSYREKFHKSQAESSEKIAYKSFKEGDLALFLPTRNQASRPWAAFNVGAPHYFLREQDSHKLRTRDWLLARITKVEEKVVDLSRPTTAATVSSSPSSSRASSVNENPFELSDGLRWYFLDAVEEKPGAPATPGLGSSTVASAKVDAKGSSVRASASTTSLRKPSTATSAARKTLTDLRETESRRRSGSSASTRPTSMVLTPEDAAAVRSAAASATGVNAIAVGTPSSGNSMMVGMSPPVSRDGGVPLGAGVIEKGEKPEKKPGALEKFVGFMKGDSNQHE</sequence>
<evidence type="ECO:0000256" key="4">
    <source>
        <dbReference type="ARBA" id="ARBA00022927"/>
    </source>
</evidence>
<feature type="compositionally biased region" description="Polar residues" evidence="9">
    <location>
        <begin position="577"/>
        <end position="592"/>
    </location>
</feature>
<keyword evidence="13" id="KW-1185">Reference proteome</keyword>
<feature type="region of interest" description="Disordered" evidence="9">
    <location>
        <begin position="1107"/>
        <end position="1130"/>
    </location>
</feature>
<comment type="similarity">
    <text evidence="1 7">Belongs to the ATG11 family.</text>
</comment>
<dbReference type="GO" id="GO:0015031">
    <property type="term" value="P:protein transport"/>
    <property type="evidence" value="ECO:0007669"/>
    <property type="project" value="UniProtKB-KW"/>
</dbReference>
<dbReference type="InterPro" id="IPR019460">
    <property type="entry name" value="Atg11_C"/>
</dbReference>
<feature type="coiled-coil region" evidence="8">
    <location>
        <begin position="849"/>
        <end position="876"/>
    </location>
</feature>
<keyword evidence="3 7" id="KW-0813">Transport</keyword>
<dbReference type="GO" id="GO:0019901">
    <property type="term" value="F:protein kinase binding"/>
    <property type="evidence" value="ECO:0007669"/>
    <property type="project" value="TreeGrafter"/>
</dbReference>
<comment type="subcellular location">
    <subcellularLocation>
        <location evidence="7">Preautophagosomal structure membrane</location>
        <topology evidence="7">Peripheral membrane protein</topology>
    </subcellularLocation>
    <subcellularLocation>
        <location evidence="7">Vacuole membrane</location>
        <topology evidence="7">Peripheral membrane protein</topology>
    </subcellularLocation>
    <text evidence="7">During pexophagy, accumulates in the vacuolar membrane region, where the peroxisomes contact the vacuole.</text>
</comment>
<gene>
    <name evidence="12" type="ORF">BJ508DRAFT_7240</name>
</gene>
<comment type="subunit">
    <text evidence="7">Homodimer.</text>
</comment>
<name>A0A3N4IMI1_ASCIM</name>
<dbReference type="STRING" id="1160509.A0A3N4IMI1"/>
<dbReference type="OrthoDB" id="447953at2759"/>
<proteinExistence type="inferred from homology"/>
<evidence type="ECO:0000256" key="5">
    <source>
        <dbReference type="ARBA" id="ARBA00023006"/>
    </source>
</evidence>
<feature type="domain" description="Autophagy protein ATG17-like" evidence="10">
    <location>
        <begin position="59"/>
        <end position="426"/>
    </location>
</feature>
<dbReference type="PANTHER" id="PTHR13222">
    <property type="entry name" value="RB1-INDUCIBLE COILED-COIL"/>
    <property type="match status" value="1"/>
</dbReference>
<feature type="region of interest" description="Disordered" evidence="9">
    <location>
        <begin position="557"/>
        <end position="607"/>
    </location>
</feature>
<dbReference type="Pfam" id="PF10377">
    <property type="entry name" value="ATG11"/>
    <property type="match status" value="1"/>
</dbReference>
<dbReference type="Pfam" id="PF04108">
    <property type="entry name" value="ATG17_like"/>
    <property type="match status" value="1"/>
</dbReference>
<dbReference type="GO" id="GO:0034727">
    <property type="term" value="P:piecemeal microautophagy of the nucleus"/>
    <property type="evidence" value="ECO:0007669"/>
    <property type="project" value="TreeGrafter"/>
</dbReference>
<feature type="domain" description="Autophagy-related protein 11 C-terminal" evidence="11">
    <location>
        <begin position="1004"/>
        <end position="1146"/>
    </location>
</feature>
<accession>A0A3N4IMI1</accession>
<dbReference type="GO" id="GO:0000045">
    <property type="term" value="P:autophagosome assembly"/>
    <property type="evidence" value="ECO:0007669"/>
    <property type="project" value="UniProtKB-UniRule"/>
</dbReference>
<feature type="region of interest" description="Disordered" evidence="9">
    <location>
        <begin position="1171"/>
        <end position="1221"/>
    </location>
</feature>
<feature type="compositionally biased region" description="Low complexity" evidence="9">
    <location>
        <begin position="1211"/>
        <end position="1220"/>
    </location>
</feature>
<evidence type="ECO:0000256" key="7">
    <source>
        <dbReference type="RuleBase" id="RU367075"/>
    </source>
</evidence>
<dbReference type="GO" id="GO:0034517">
    <property type="term" value="P:ribophagy"/>
    <property type="evidence" value="ECO:0007669"/>
    <property type="project" value="TreeGrafter"/>
</dbReference>
<evidence type="ECO:0000256" key="6">
    <source>
        <dbReference type="ARBA" id="ARBA00023054"/>
    </source>
</evidence>
<reference evidence="12 13" key="1">
    <citation type="journal article" date="2018" name="Nat. Ecol. Evol.">
        <title>Pezizomycetes genomes reveal the molecular basis of ectomycorrhizal truffle lifestyle.</title>
        <authorList>
            <person name="Murat C."/>
            <person name="Payen T."/>
            <person name="Noel B."/>
            <person name="Kuo A."/>
            <person name="Morin E."/>
            <person name="Chen J."/>
            <person name="Kohler A."/>
            <person name="Krizsan K."/>
            <person name="Balestrini R."/>
            <person name="Da Silva C."/>
            <person name="Montanini B."/>
            <person name="Hainaut M."/>
            <person name="Levati E."/>
            <person name="Barry K.W."/>
            <person name="Belfiori B."/>
            <person name="Cichocki N."/>
            <person name="Clum A."/>
            <person name="Dockter R.B."/>
            <person name="Fauchery L."/>
            <person name="Guy J."/>
            <person name="Iotti M."/>
            <person name="Le Tacon F."/>
            <person name="Lindquist E.A."/>
            <person name="Lipzen A."/>
            <person name="Malagnac F."/>
            <person name="Mello A."/>
            <person name="Molinier V."/>
            <person name="Miyauchi S."/>
            <person name="Poulain J."/>
            <person name="Riccioni C."/>
            <person name="Rubini A."/>
            <person name="Sitrit Y."/>
            <person name="Splivallo R."/>
            <person name="Traeger S."/>
            <person name="Wang M."/>
            <person name="Zifcakova L."/>
            <person name="Wipf D."/>
            <person name="Zambonelli A."/>
            <person name="Paolocci F."/>
            <person name="Nowrousian M."/>
            <person name="Ottonello S."/>
            <person name="Baldrian P."/>
            <person name="Spatafora J.W."/>
            <person name="Henrissat B."/>
            <person name="Nagy L.G."/>
            <person name="Aury J.M."/>
            <person name="Wincker P."/>
            <person name="Grigoriev I.V."/>
            <person name="Bonfante P."/>
            <person name="Martin F.M."/>
        </authorList>
    </citation>
    <scope>NUCLEOTIDE SEQUENCE [LARGE SCALE GENOMIC DNA]</scope>
    <source>
        <strain evidence="12 13">RN42</strain>
    </source>
</reference>
<feature type="compositionally biased region" description="Basic and acidic residues" evidence="9">
    <location>
        <begin position="1277"/>
        <end position="1287"/>
    </location>
</feature>
<feature type="compositionally biased region" description="Basic and acidic residues" evidence="9">
    <location>
        <begin position="1197"/>
        <end position="1208"/>
    </location>
</feature>
<dbReference type="GO" id="GO:0034045">
    <property type="term" value="C:phagophore assembly site membrane"/>
    <property type="evidence" value="ECO:0007669"/>
    <property type="project" value="UniProtKB-SubCell"/>
</dbReference>
<dbReference type="Proteomes" id="UP000275078">
    <property type="component" value="Unassembled WGS sequence"/>
</dbReference>
<keyword evidence="7" id="KW-0472">Membrane</keyword>
<evidence type="ECO:0000313" key="13">
    <source>
        <dbReference type="Proteomes" id="UP000275078"/>
    </source>
</evidence>
<evidence type="ECO:0000256" key="1">
    <source>
        <dbReference type="ARBA" id="ARBA00009729"/>
    </source>
</evidence>
<keyword evidence="4 7" id="KW-0653">Protein transport</keyword>
<feature type="coiled-coil region" evidence="8">
    <location>
        <begin position="522"/>
        <end position="549"/>
    </location>
</feature>
<feature type="compositionally biased region" description="Polar residues" evidence="9">
    <location>
        <begin position="1175"/>
        <end position="1194"/>
    </location>
</feature>
<feature type="coiled-coil region" evidence="8">
    <location>
        <begin position="1010"/>
        <end position="1037"/>
    </location>
</feature>
<evidence type="ECO:0000256" key="3">
    <source>
        <dbReference type="ARBA" id="ARBA00022448"/>
    </source>
</evidence>
<dbReference type="GO" id="GO:1903599">
    <property type="term" value="P:positive regulation of autophagy of mitochondrion"/>
    <property type="evidence" value="ECO:0007669"/>
    <property type="project" value="UniProtKB-UniRule"/>
</dbReference>
<dbReference type="GO" id="GO:1990316">
    <property type="term" value="C:Atg1/ULK1 kinase complex"/>
    <property type="evidence" value="ECO:0007669"/>
    <property type="project" value="TreeGrafter"/>
</dbReference>
<dbReference type="GO" id="GO:0000422">
    <property type="term" value="P:autophagy of mitochondrion"/>
    <property type="evidence" value="ECO:0007669"/>
    <property type="project" value="TreeGrafter"/>
</dbReference>
<dbReference type="GO" id="GO:0061709">
    <property type="term" value="P:reticulophagy"/>
    <property type="evidence" value="ECO:0007669"/>
    <property type="project" value="TreeGrafter"/>
</dbReference>
<dbReference type="InterPro" id="IPR040040">
    <property type="entry name" value="ATG11"/>
</dbReference>
<keyword evidence="7" id="KW-0926">Vacuole</keyword>
<evidence type="ECO:0000256" key="9">
    <source>
        <dbReference type="SAM" id="MobiDB-lite"/>
    </source>
</evidence>
<dbReference type="GO" id="GO:0005774">
    <property type="term" value="C:vacuolar membrane"/>
    <property type="evidence" value="ECO:0007669"/>
    <property type="project" value="UniProtKB-SubCell"/>
</dbReference>
<evidence type="ECO:0000256" key="8">
    <source>
        <dbReference type="SAM" id="Coils"/>
    </source>
</evidence>
<dbReference type="EMBL" id="ML119654">
    <property type="protein sequence ID" value="RPA85340.1"/>
    <property type="molecule type" value="Genomic_DNA"/>
</dbReference>
<keyword evidence="6 8" id="KW-0175">Coiled coil</keyword>
<evidence type="ECO:0000256" key="2">
    <source>
        <dbReference type="ARBA" id="ARBA00013804"/>
    </source>
</evidence>
<organism evidence="12 13">
    <name type="scientific">Ascobolus immersus RN42</name>
    <dbReference type="NCBI Taxonomy" id="1160509"/>
    <lineage>
        <taxon>Eukaryota</taxon>
        <taxon>Fungi</taxon>
        <taxon>Dikarya</taxon>
        <taxon>Ascomycota</taxon>
        <taxon>Pezizomycotina</taxon>
        <taxon>Pezizomycetes</taxon>
        <taxon>Pezizales</taxon>
        <taxon>Ascobolaceae</taxon>
        <taxon>Ascobolus</taxon>
    </lineage>
</organism>
<evidence type="ECO:0000259" key="10">
    <source>
        <dbReference type="Pfam" id="PF04108"/>
    </source>
</evidence>
<evidence type="ECO:0000313" key="12">
    <source>
        <dbReference type="EMBL" id="RPA85340.1"/>
    </source>
</evidence>
<evidence type="ECO:0000259" key="11">
    <source>
        <dbReference type="Pfam" id="PF10377"/>
    </source>
</evidence>
<feature type="coiled-coil region" evidence="8">
    <location>
        <begin position="763"/>
        <end position="811"/>
    </location>
</feature>
<feature type="compositionally biased region" description="Low complexity" evidence="9">
    <location>
        <begin position="1107"/>
        <end position="1127"/>
    </location>
</feature>